<comment type="caution">
    <text evidence="2">The sequence shown here is derived from an EMBL/GenBank/DDBJ whole genome shotgun (WGS) entry which is preliminary data.</text>
</comment>
<dbReference type="AlphaFoldDB" id="A0A1F4UQQ2"/>
<dbReference type="PANTHER" id="PTHR10093">
    <property type="entry name" value="IRON-SULFUR CLUSTER ASSEMBLY ENZYME NIFU HOMOLOG"/>
    <property type="match status" value="1"/>
</dbReference>
<organism evidence="2 3">
    <name type="scientific">candidate division WWE3 bacterium RIFCSPHIGHO2_01_FULL_42_13</name>
    <dbReference type="NCBI Taxonomy" id="1802617"/>
    <lineage>
        <taxon>Bacteria</taxon>
        <taxon>Katanobacteria</taxon>
    </lineage>
</organism>
<proteinExistence type="predicted"/>
<dbReference type="EMBL" id="MEVA01000014">
    <property type="protein sequence ID" value="OGC47311.1"/>
    <property type="molecule type" value="Genomic_DNA"/>
</dbReference>
<dbReference type="GO" id="GO:0005506">
    <property type="term" value="F:iron ion binding"/>
    <property type="evidence" value="ECO:0007669"/>
    <property type="project" value="InterPro"/>
</dbReference>
<reference evidence="2 3" key="1">
    <citation type="journal article" date="2016" name="Nat. Commun.">
        <title>Thousands of microbial genomes shed light on interconnected biogeochemical processes in an aquifer system.</title>
        <authorList>
            <person name="Anantharaman K."/>
            <person name="Brown C.T."/>
            <person name="Hug L.A."/>
            <person name="Sharon I."/>
            <person name="Castelle C.J."/>
            <person name="Probst A.J."/>
            <person name="Thomas B.C."/>
            <person name="Singh A."/>
            <person name="Wilkins M.J."/>
            <person name="Karaoz U."/>
            <person name="Brodie E.L."/>
            <person name="Williams K.H."/>
            <person name="Hubbard S.S."/>
            <person name="Banfield J.F."/>
        </authorList>
    </citation>
    <scope>NUCLEOTIDE SEQUENCE [LARGE SCALE GENOMIC DNA]</scope>
</reference>
<feature type="domain" description="NIF system FeS cluster assembly NifU N-terminal" evidence="1">
    <location>
        <begin position="12"/>
        <end position="127"/>
    </location>
</feature>
<accession>A0A1F4UQQ2</accession>
<dbReference type="SUPFAM" id="SSF82649">
    <property type="entry name" value="SufE/NifU"/>
    <property type="match status" value="1"/>
</dbReference>
<dbReference type="STRING" id="1802617.A2886_01750"/>
<dbReference type="GO" id="GO:0016226">
    <property type="term" value="P:iron-sulfur cluster assembly"/>
    <property type="evidence" value="ECO:0007669"/>
    <property type="project" value="InterPro"/>
</dbReference>
<dbReference type="GO" id="GO:0051536">
    <property type="term" value="F:iron-sulfur cluster binding"/>
    <property type="evidence" value="ECO:0007669"/>
    <property type="project" value="InterPro"/>
</dbReference>
<dbReference type="Pfam" id="PF01592">
    <property type="entry name" value="NifU_N"/>
    <property type="match status" value="1"/>
</dbReference>
<dbReference type="CDD" id="cd06664">
    <property type="entry name" value="IscU_like"/>
    <property type="match status" value="1"/>
</dbReference>
<gene>
    <name evidence="2" type="ORF">A2886_01750</name>
</gene>
<dbReference type="InterPro" id="IPR002871">
    <property type="entry name" value="NIF_FeS_clus_asmbl_NifU_N"/>
</dbReference>
<name>A0A1F4UQQ2_UNCKA</name>
<evidence type="ECO:0000313" key="2">
    <source>
        <dbReference type="EMBL" id="OGC47311.1"/>
    </source>
</evidence>
<evidence type="ECO:0000259" key="1">
    <source>
        <dbReference type="Pfam" id="PF01592"/>
    </source>
</evidence>
<evidence type="ECO:0000313" key="3">
    <source>
        <dbReference type="Proteomes" id="UP000176608"/>
    </source>
</evidence>
<sequence>MNKQDIQNDSLYREQLLEIYKNPSNRGSLASSSVKVTEKNAFCGDVVTLELEIENGVIKDVAFDGDACMVAIASSSLLTEEIKGKTVEEAGKITKEDLLEMLGVELTTSRVKCAILILEALQSALKQL</sequence>
<dbReference type="Gene3D" id="3.90.1010.10">
    <property type="match status" value="1"/>
</dbReference>
<dbReference type="Proteomes" id="UP000176608">
    <property type="component" value="Unassembled WGS sequence"/>
</dbReference>
<protein>
    <recommendedName>
        <fullName evidence="1">NIF system FeS cluster assembly NifU N-terminal domain-containing protein</fullName>
    </recommendedName>
</protein>